<accession>A0ABQ7R1U0</accession>
<gene>
    <name evidence="2" type="ORF">JYU34_002251</name>
</gene>
<reference evidence="2 3" key="1">
    <citation type="submission" date="2021-06" db="EMBL/GenBank/DDBJ databases">
        <title>A haploid diamondback moth (Plutella xylostella L.) genome assembly resolves 31 chromosomes and identifies a diamide resistance mutation.</title>
        <authorList>
            <person name="Ward C.M."/>
            <person name="Perry K.D."/>
            <person name="Baker G."/>
            <person name="Powis K."/>
            <person name="Heckel D.G."/>
            <person name="Baxter S.W."/>
        </authorList>
    </citation>
    <scope>NUCLEOTIDE SEQUENCE [LARGE SCALE GENOMIC DNA]</scope>
    <source>
        <strain evidence="2 3">LV</strain>
        <tissue evidence="2">Single pupa</tissue>
    </source>
</reference>
<proteinExistence type="predicted"/>
<dbReference type="Proteomes" id="UP000823941">
    <property type="component" value="Chromosome 4"/>
</dbReference>
<dbReference type="EMBL" id="JAHIBW010000004">
    <property type="protein sequence ID" value="KAG7311219.1"/>
    <property type="molecule type" value="Genomic_DNA"/>
</dbReference>
<evidence type="ECO:0000256" key="1">
    <source>
        <dbReference type="SAM" id="MobiDB-lite"/>
    </source>
</evidence>
<comment type="caution">
    <text evidence="2">The sequence shown here is derived from an EMBL/GenBank/DDBJ whole genome shotgun (WGS) entry which is preliminary data.</text>
</comment>
<keyword evidence="3" id="KW-1185">Reference proteome</keyword>
<feature type="region of interest" description="Disordered" evidence="1">
    <location>
        <begin position="1"/>
        <end position="56"/>
    </location>
</feature>
<protein>
    <submittedName>
        <fullName evidence="2">Uncharacterized protein</fullName>
    </submittedName>
</protein>
<name>A0ABQ7R1U0_PLUXY</name>
<sequence>MVASSIPERLVAAGRGRSGGAAPGPSDQYAPTAAEAPRKHPKPPEDRRKNPNARRT</sequence>
<organism evidence="2 3">
    <name type="scientific">Plutella xylostella</name>
    <name type="common">Diamondback moth</name>
    <name type="synonym">Plutella maculipennis</name>
    <dbReference type="NCBI Taxonomy" id="51655"/>
    <lineage>
        <taxon>Eukaryota</taxon>
        <taxon>Metazoa</taxon>
        <taxon>Ecdysozoa</taxon>
        <taxon>Arthropoda</taxon>
        <taxon>Hexapoda</taxon>
        <taxon>Insecta</taxon>
        <taxon>Pterygota</taxon>
        <taxon>Neoptera</taxon>
        <taxon>Endopterygota</taxon>
        <taxon>Lepidoptera</taxon>
        <taxon>Glossata</taxon>
        <taxon>Ditrysia</taxon>
        <taxon>Yponomeutoidea</taxon>
        <taxon>Plutellidae</taxon>
        <taxon>Plutella</taxon>
    </lineage>
</organism>
<evidence type="ECO:0000313" key="2">
    <source>
        <dbReference type="EMBL" id="KAG7311219.1"/>
    </source>
</evidence>
<feature type="compositionally biased region" description="Basic and acidic residues" evidence="1">
    <location>
        <begin position="36"/>
        <end position="49"/>
    </location>
</feature>
<evidence type="ECO:0000313" key="3">
    <source>
        <dbReference type="Proteomes" id="UP000823941"/>
    </source>
</evidence>